<organism evidence="6 7">
    <name type="scientific">Marininema mesophilum</name>
    <dbReference type="NCBI Taxonomy" id="1048340"/>
    <lineage>
        <taxon>Bacteria</taxon>
        <taxon>Bacillati</taxon>
        <taxon>Bacillota</taxon>
        <taxon>Bacilli</taxon>
        <taxon>Bacillales</taxon>
        <taxon>Thermoactinomycetaceae</taxon>
        <taxon>Marininema</taxon>
    </lineage>
</organism>
<protein>
    <recommendedName>
        <fullName evidence="2">Anti-sigma-W factor RsiW</fullName>
    </recommendedName>
</protein>
<keyword evidence="4" id="KW-0472">Membrane</keyword>
<keyword evidence="4" id="KW-1133">Transmembrane helix</keyword>
<evidence type="ECO:0000313" key="6">
    <source>
        <dbReference type="EMBL" id="SDW98606.1"/>
    </source>
</evidence>
<feature type="compositionally biased region" description="Basic and acidic residues" evidence="3">
    <location>
        <begin position="73"/>
        <end position="91"/>
    </location>
</feature>
<feature type="transmembrane region" description="Helical" evidence="4">
    <location>
        <begin position="108"/>
        <end position="130"/>
    </location>
</feature>
<feature type="region of interest" description="Disordered" evidence="3">
    <location>
        <begin position="135"/>
        <end position="184"/>
    </location>
</feature>
<evidence type="ECO:0000256" key="2">
    <source>
        <dbReference type="ARBA" id="ARBA00024438"/>
    </source>
</evidence>
<dbReference type="RefSeq" id="WP_091739806.1">
    <property type="nucleotide sequence ID" value="NZ_FNNQ01000008.1"/>
</dbReference>
<evidence type="ECO:0000313" key="7">
    <source>
        <dbReference type="Proteomes" id="UP000198534"/>
    </source>
</evidence>
<reference evidence="6 7" key="1">
    <citation type="submission" date="2016-10" db="EMBL/GenBank/DDBJ databases">
        <authorList>
            <person name="de Groot N.N."/>
        </authorList>
    </citation>
    <scope>NUCLEOTIDE SEQUENCE [LARGE SCALE GENOMIC DNA]</scope>
    <source>
        <strain evidence="6 7">DSM 45610</strain>
    </source>
</reference>
<feature type="compositionally biased region" description="Low complexity" evidence="3">
    <location>
        <begin position="135"/>
        <end position="151"/>
    </location>
</feature>
<evidence type="ECO:0000259" key="5">
    <source>
        <dbReference type="Pfam" id="PF13490"/>
    </source>
</evidence>
<dbReference type="OrthoDB" id="2381690at2"/>
<dbReference type="Pfam" id="PF13490">
    <property type="entry name" value="zf-HC2"/>
    <property type="match status" value="1"/>
</dbReference>
<dbReference type="GO" id="GO:0008270">
    <property type="term" value="F:zinc ion binding"/>
    <property type="evidence" value="ECO:0007669"/>
    <property type="project" value="UniProtKB-KW"/>
</dbReference>
<name>A0A1H2Y0E5_9BACL</name>
<feature type="compositionally biased region" description="Polar residues" evidence="3">
    <location>
        <begin position="167"/>
        <end position="184"/>
    </location>
</feature>
<dbReference type="EMBL" id="FNNQ01000008">
    <property type="protein sequence ID" value="SDW98606.1"/>
    <property type="molecule type" value="Genomic_DNA"/>
</dbReference>
<dbReference type="InterPro" id="IPR027383">
    <property type="entry name" value="Znf_put"/>
</dbReference>
<gene>
    <name evidence="6" type="ORF">SAMN05444487_108119</name>
</gene>
<keyword evidence="7" id="KW-1185">Reference proteome</keyword>
<keyword evidence="6" id="KW-0863">Zinc-finger</keyword>
<dbReference type="AlphaFoldDB" id="A0A1H2Y0E5"/>
<evidence type="ECO:0000256" key="3">
    <source>
        <dbReference type="SAM" id="MobiDB-lite"/>
    </source>
</evidence>
<keyword evidence="6" id="KW-0479">Metal-binding</keyword>
<feature type="region of interest" description="Disordered" evidence="3">
    <location>
        <begin position="73"/>
        <end position="97"/>
    </location>
</feature>
<sequence length="260" mass="29160">MRCEAYQEWIQRQLDNDLTSSEEQELENHVRSCPRCAEERAILLDLSSQLNNLPDVKPSFSLTEAVMTQIAADDKVEEQKENRQDKQESIHRHPIQLKDSPLKRKRRWWWLGGSAIAAGIMAILFLPLILPAPNDHSNQGQPSNPPSSKGSNSGGLGIQSEGDAQKVNPSEDSSANKTSSSNGTYKATISNQQIVILNQSGKEVYRSKSLSNNERVAKMDWQGKDQLTLWVRSTEGNKGQRGEIVTINLPSKTEKRSPWR</sequence>
<feature type="domain" description="Putative zinc-finger" evidence="5">
    <location>
        <begin position="3"/>
        <end position="37"/>
    </location>
</feature>
<comment type="similarity">
    <text evidence="1">Belongs to the zinc-associated anti-sigma factor (ZAS) superfamily. Anti-sigma-W factor family.</text>
</comment>
<accession>A0A1H2Y0E5</accession>
<feature type="region of interest" description="Disordered" evidence="3">
    <location>
        <begin position="232"/>
        <end position="260"/>
    </location>
</feature>
<evidence type="ECO:0000256" key="1">
    <source>
        <dbReference type="ARBA" id="ARBA00024353"/>
    </source>
</evidence>
<dbReference type="STRING" id="1048340.SAMN05444487_108119"/>
<evidence type="ECO:0000256" key="4">
    <source>
        <dbReference type="SAM" id="Phobius"/>
    </source>
</evidence>
<dbReference type="Proteomes" id="UP000198534">
    <property type="component" value="Unassembled WGS sequence"/>
</dbReference>
<keyword evidence="4" id="KW-0812">Transmembrane</keyword>
<dbReference type="Gene3D" id="1.10.10.1320">
    <property type="entry name" value="Anti-sigma factor, zinc-finger domain"/>
    <property type="match status" value="1"/>
</dbReference>
<dbReference type="InterPro" id="IPR041916">
    <property type="entry name" value="Anti_sigma_zinc_sf"/>
</dbReference>
<keyword evidence="6" id="KW-0862">Zinc</keyword>
<proteinExistence type="inferred from homology"/>